<proteinExistence type="predicted"/>
<comment type="caution">
    <text evidence="1">The sequence shown here is derived from an EMBL/GenBank/DDBJ whole genome shotgun (WGS) entry which is preliminary data.</text>
</comment>
<name>A0A0F9XI16_9ZZZZ</name>
<accession>A0A0F9XI16</accession>
<dbReference type="AlphaFoldDB" id="A0A0F9XI16"/>
<evidence type="ECO:0000313" key="1">
    <source>
        <dbReference type="EMBL" id="KKN91643.1"/>
    </source>
</evidence>
<gene>
    <name evidence="1" type="ORF">LCGC14_0215250</name>
</gene>
<dbReference type="EMBL" id="LAZR01000101">
    <property type="protein sequence ID" value="KKN91643.1"/>
    <property type="molecule type" value="Genomic_DNA"/>
</dbReference>
<organism evidence="1">
    <name type="scientific">marine sediment metagenome</name>
    <dbReference type="NCBI Taxonomy" id="412755"/>
    <lineage>
        <taxon>unclassified sequences</taxon>
        <taxon>metagenomes</taxon>
        <taxon>ecological metagenomes</taxon>
    </lineage>
</organism>
<reference evidence="1" key="1">
    <citation type="journal article" date="2015" name="Nature">
        <title>Complex archaea that bridge the gap between prokaryotes and eukaryotes.</title>
        <authorList>
            <person name="Spang A."/>
            <person name="Saw J.H."/>
            <person name="Jorgensen S.L."/>
            <person name="Zaremba-Niedzwiedzka K."/>
            <person name="Martijn J."/>
            <person name="Lind A.E."/>
            <person name="van Eijk R."/>
            <person name="Schleper C."/>
            <person name="Guy L."/>
            <person name="Ettema T.J."/>
        </authorList>
    </citation>
    <scope>NUCLEOTIDE SEQUENCE</scope>
</reference>
<protein>
    <submittedName>
        <fullName evidence="1">Uncharacterized protein</fullName>
    </submittedName>
</protein>
<sequence>MRHRHLIAFLTPLVFALPAAADWPEGAKDRFVQECIASAQANNSAVQAQSYCACAADKVSSEFSEAELEAMGRQSPMADGMRQRLVEASRSCNADMQE</sequence>